<dbReference type="EMBL" id="KB508622">
    <property type="protein sequence ID" value="EMP40560.1"/>
    <property type="molecule type" value="Genomic_DNA"/>
</dbReference>
<keyword evidence="2" id="KW-1185">Reference proteome</keyword>
<name>M7BXJ9_CHEMY</name>
<organism evidence="1 2">
    <name type="scientific">Chelonia mydas</name>
    <name type="common">Green sea-turtle</name>
    <name type="synonym">Chelonia agassizi</name>
    <dbReference type="NCBI Taxonomy" id="8469"/>
    <lineage>
        <taxon>Eukaryota</taxon>
        <taxon>Metazoa</taxon>
        <taxon>Chordata</taxon>
        <taxon>Craniata</taxon>
        <taxon>Vertebrata</taxon>
        <taxon>Euteleostomi</taxon>
        <taxon>Archelosauria</taxon>
        <taxon>Testudinata</taxon>
        <taxon>Testudines</taxon>
        <taxon>Cryptodira</taxon>
        <taxon>Durocryptodira</taxon>
        <taxon>Americhelydia</taxon>
        <taxon>Chelonioidea</taxon>
        <taxon>Cheloniidae</taxon>
        <taxon>Chelonia</taxon>
    </lineage>
</organism>
<accession>M7BXJ9</accession>
<protein>
    <submittedName>
        <fullName evidence="1">Uncharacterized protein</fullName>
    </submittedName>
</protein>
<dbReference type="Proteomes" id="UP000031443">
    <property type="component" value="Unassembled WGS sequence"/>
</dbReference>
<evidence type="ECO:0000313" key="1">
    <source>
        <dbReference type="EMBL" id="EMP40560.1"/>
    </source>
</evidence>
<dbReference type="AlphaFoldDB" id="M7BXJ9"/>
<evidence type="ECO:0000313" key="2">
    <source>
        <dbReference type="Proteomes" id="UP000031443"/>
    </source>
</evidence>
<proteinExistence type="predicted"/>
<reference evidence="2" key="1">
    <citation type="journal article" date="2013" name="Nat. Genet.">
        <title>The draft genomes of soft-shell turtle and green sea turtle yield insights into the development and evolution of the turtle-specific body plan.</title>
        <authorList>
            <person name="Wang Z."/>
            <person name="Pascual-Anaya J."/>
            <person name="Zadissa A."/>
            <person name="Li W."/>
            <person name="Niimura Y."/>
            <person name="Huang Z."/>
            <person name="Li C."/>
            <person name="White S."/>
            <person name="Xiong Z."/>
            <person name="Fang D."/>
            <person name="Wang B."/>
            <person name="Ming Y."/>
            <person name="Chen Y."/>
            <person name="Zheng Y."/>
            <person name="Kuraku S."/>
            <person name="Pignatelli M."/>
            <person name="Herrero J."/>
            <person name="Beal K."/>
            <person name="Nozawa M."/>
            <person name="Li Q."/>
            <person name="Wang J."/>
            <person name="Zhang H."/>
            <person name="Yu L."/>
            <person name="Shigenobu S."/>
            <person name="Wang J."/>
            <person name="Liu J."/>
            <person name="Flicek P."/>
            <person name="Searle S."/>
            <person name="Wang J."/>
            <person name="Kuratani S."/>
            <person name="Yin Y."/>
            <person name="Aken B."/>
            <person name="Zhang G."/>
            <person name="Irie N."/>
        </authorList>
    </citation>
    <scope>NUCLEOTIDE SEQUENCE [LARGE SCALE GENOMIC DNA]</scope>
</reference>
<gene>
    <name evidence="1" type="ORF">UY3_02160</name>
</gene>
<sequence length="87" mass="9826">MGLRALPTSQALAPHSHWPATTARLGAEPAGRFRNAVWSQDRKSALEYGCKTIKQKKIKGVFREMQDVNIIVKNCTRYKTATDLFHI</sequence>